<dbReference type="EMBL" id="CP089291">
    <property type="protein sequence ID" value="UOF91844.1"/>
    <property type="molecule type" value="Genomic_DNA"/>
</dbReference>
<dbReference type="PANTHER" id="PTHR42844">
    <property type="entry name" value="DIHYDRONEOPTERIN ALDOLASE 1-RELATED"/>
    <property type="match status" value="1"/>
</dbReference>
<feature type="domain" description="Dihydroneopterin aldolase/epimerase" evidence="7">
    <location>
        <begin position="4"/>
        <end position="116"/>
    </location>
</feature>
<evidence type="ECO:0000313" key="8">
    <source>
        <dbReference type="EMBL" id="UOF91844.1"/>
    </source>
</evidence>
<dbReference type="RefSeq" id="WP_347438534.1">
    <property type="nucleotide sequence ID" value="NZ_CP089291.1"/>
</dbReference>
<keyword evidence="9" id="KW-1185">Reference proteome</keyword>
<sequence>MDKIELLGMEFYGYHGVLPEENALGQRFTVDVVLCQSLQNAGRTDQIKETVNYAEVYEIVERIVAEKRFQLIETVAEVIASEILSTYAVVSVDVRVAKEHPPIPGHIRQVAVSIHRMREALDE</sequence>
<comment type="pathway">
    <text evidence="2 6">Cofactor biosynthesis; tetrahydrofolate biosynthesis; 2-amino-4-hydroxy-6-hydroxymethyl-7,8-dihydropteridine diphosphate from 7,8-dihydroneopterin triphosphate: step 3/4.</text>
</comment>
<dbReference type="NCBIfam" id="TIGR00525">
    <property type="entry name" value="folB"/>
    <property type="match status" value="1"/>
</dbReference>
<keyword evidence="4 6" id="KW-0289">Folate biosynthesis</keyword>
<gene>
    <name evidence="8" type="primary">folB</name>
    <name evidence="8" type="ORF">LSG31_06275</name>
</gene>
<dbReference type="GO" id="GO:0004150">
    <property type="term" value="F:dihydroneopterin aldolase activity"/>
    <property type="evidence" value="ECO:0007669"/>
    <property type="project" value="UniProtKB-EC"/>
</dbReference>
<comment type="catalytic activity">
    <reaction evidence="1 6">
        <text>7,8-dihydroneopterin = 6-hydroxymethyl-7,8-dihydropterin + glycolaldehyde</text>
        <dbReference type="Rhea" id="RHEA:10540"/>
        <dbReference type="ChEBI" id="CHEBI:17001"/>
        <dbReference type="ChEBI" id="CHEBI:17071"/>
        <dbReference type="ChEBI" id="CHEBI:44841"/>
        <dbReference type="EC" id="4.1.2.25"/>
    </reaction>
</comment>
<name>A0ABY4CNK1_9BACL</name>
<dbReference type="Pfam" id="PF02152">
    <property type="entry name" value="FolB"/>
    <property type="match status" value="1"/>
</dbReference>
<dbReference type="PANTHER" id="PTHR42844:SF1">
    <property type="entry name" value="DIHYDRONEOPTERIN ALDOLASE 1-RELATED"/>
    <property type="match status" value="1"/>
</dbReference>
<dbReference type="Proteomes" id="UP000830167">
    <property type="component" value="Chromosome"/>
</dbReference>
<keyword evidence="5 6" id="KW-0456">Lyase</keyword>
<dbReference type="EC" id="4.1.2.25" evidence="6"/>
<dbReference type="CDD" id="cd00534">
    <property type="entry name" value="DHNA_DHNTPE"/>
    <property type="match status" value="1"/>
</dbReference>
<evidence type="ECO:0000256" key="6">
    <source>
        <dbReference type="RuleBase" id="RU362079"/>
    </source>
</evidence>
<proteinExistence type="inferred from homology"/>
<dbReference type="InterPro" id="IPR006157">
    <property type="entry name" value="FolB_dom"/>
</dbReference>
<reference evidence="8" key="1">
    <citation type="submission" date="2021-12" db="EMBL/GenBank/DDBJ databases">
        <title>Alicyclobacillaceae gen. nov., sp. nov., isolated from chalcocite enrichment system.</title>
        <authorList>
            <person name="Jiang Z."/>
        </authorList>
    </citation>
    <scope>NUCLEOTIDE SEQUENCE</scope>
    <source>
        <strain evidence="8">MYW30-H2</strain>
    </source>
</reference>
<evidence type="ECO:0000256" key="2">
    <source>
        <dbReference type="ARBA" id="ARBA00005013"/>
    </source>
</evidence>
<evidence type="ECO:0000313" key="9">
    <source>
        <dbReference type="Proteomes" id="UP000830167"/>
    </source>
</evidence>
<evidence type="ECO:0000256" key="3">
    <source>
        <dbReference type="ARBA" id="ARBA00005708"/>
    </source>
</evidence>
<evidence type="ECO:0000256" key="5">
    <source>
        <dbReference type="ARBA" id="ARBA00023239"/>
    </source>
</evidence>
<protein>
    <recommendedName>
        <fullName evidence="6">7,8-dihydroneopterin aldolase</fullName>
        <ecNumber evidence="6">4.1.2.25</ecNumber>
    </recommendedName>
</protein>
<organism evidence="8 9">
    <name type="scientific">Fodinisporobacter ferrooxydans</name>
    <dbReference type="NCBI Taxonomy" id="2901836"/>
    <lineage>
        <taxon>Bacteria</taxon>
        <taxon>Bacillati</taxon>
        <taxon>Bacillota</taxon>
        <taxon>Bacilli</taxon>
        <taxon>Bacillales</taxon>
        <taxon>Alicyclobacillaceae</taxon>
        <taxon>Fodinisporobacter</taxon>
    </lineage>
</organism>
<comment type="similarity">
    <text evidence="3 6">Belongs to the DHNA family.</text>
</comment>
<dbReference type="Gene3D" id="3.30.1130.10">
    <property type="match status" value="1"/>
</dbReference>
<dbReference type="InterPro" id="IPR043133">
    <property type="entry name" value="GTP-CH-I_C/QueF"/>
</dbReference>
<evidence type="ECO:0000256" key="4">
    <source>
        <dbReference type="ARBA" id="ARBA00022909"/>
    </source>
</evidence>
<evidence type="ECO:0000256" key="1">
    <source>
        <dbReference type="ARBA" id="ARBA00001353"/>
    </source>
</evidence>
<dbReference type="NCBIfam" id="TIGR00526">
    <property type="entry name" value="folB_dom"/>
    <property type="match status" value="1"/>
</dbReference>
<accession>A0ABY4CNK1</accession>
<evidence type="ECO:0000259" key="7">
    <source>
        <dbReference type="SMART" id="SM00905"/>
    </source>
</evidence>
<dbReference type="SMART" id="SM00905">
    <property type="entry name" value="FolB"/>
    <property type="match status" value="1"/>
</dbReference>
<dbReference type="SUPFAM" id="SSF55620">
    <property type="entry name" value="Tetrahydrobiopterin biosynthesis enzymes-like"/>
    <property type="match status" value="1"/>
</dbReference>
<comment type="function">
    <text evidence="6">Catalyzes the conversion of 7,8-dihydroneopterin to 6-hydroxymethyl-7,8-dihydropterin.</text>
</comment>
<dbReference type="InterPro" id="IPR006156">
    <property type="entry name" value="Dihydroneopterin_aldolase"/>
</dbReference>